<keyword evidence="2" id="KW-0813">Transport</keyword>
<feature type="domain" description="Cation/H+ exchanger transmembrane" evidence="11">
    <location>
        <begin position="13"/>
        <end position="124"/>
    </location>
</feature>
<organism evidence="12 13">
    <name type="scientific">Pseudocohnilembus persalinus</name>
    <name type="common">Ciliate</name>
    <dbReference type="NCBI Taxonomy" id="266149"/>
    <lineage>
        <taxon>Eukaryota</taxon>
        <taxon>Sar</taxon>
        <taxon>Alveolata</taxon>
        <taxon>Ciliophora</taxon>
        <taxon>Intramacronucleata</taxon>
        <taxon>Oligohymenophorea</taxon>
        <taxon>Scuticociliatia</taxon>
        <taxon>Philasterida</taxon>
        <taxon>Pseudocohnilembidae</taxon>
        <taxon>Pseudocohnilembus</taxon>
    </lineage>
</organism>
<evidence type="ECO:0000256" key="4">
    <source>
        <dbReference type="ARBA" id="ARBA00022692"/>
    </source>
</evidence>
<keyword evidence="13" id="KW-1185">Reference proteome</keyword>
<sequence length="277" mass="32462">MGFSEIEGMQNQMEKKKQTKEWLSKIFFSSLGFVIPIKETLTWKSFGGGLLYTIPAVLGKLFTGIFAHKGDGWIVGWAMVGRGELGFVMAKTSLEKDVMGEYTFSISVWALLISTIISPFIFKFCIMQKEKKQKKDKYRNLENIFKKQKLEKQYQSESENEYQESQKIQKCAQLVDYGNLMNRVQKQVSNEINLNYKKSNDHLKQSHDIFVEQDIFQKNEQFNEQIKRNIQAGNFLQNKRKYNIIIDLWEISSPYQNTCRACIFFIVQIINRGQVYE</sequence>
<dbReference type="Pfam" id="PF00999">
    <property type="entry name" value="Na_H_Exchanger"/>
    <property type="match status" value="1"/>
</dbReference>
<evidence type="ECO:0000256" key="8">
    <source>
        <dbReference type="ARBA" id="ARBA00023136"/>
    </source>
</evidence>
<evidence type="ECO:0000256" key="5">
    <source>
        <dbReference type="ARBA" id="ARBA00022989"/>
    </source>
</evidence>
<dbReference type="InterPro" id="IPR006153">
    <property type="entry name" value="Cation/H_exchanger_TM"/>
</dbReference>
<dbReference type="EMBL" id="LDAU01000110">
    <property type="protein sequence ID" value="KRX05054.1"/>
    <property type="molecule type" value="Genomic_DNA"/>
</dbReference>
<dbReference type="Proteomes" id="UP000054937">
    <property type="component" value="Unassembled WGS sequence"/>
</dbReference>
<dbReference type="GO" id="GO:0006814">
    <property type="term" value="P:sodium ion transport"/>
    <property type="evidence" value="ECO:0007669"/>
    <property type="project" value="UniProtKB-KW"/>
</dbReference>
<evidence type="ECO:0000313" key="13">
    <source>
        <dbReference type="Proteomes" id="UP000054937"/>
    </source>
</evidence>
<dbReference type="PANTHER" id="PTHR43562">
    <property type="entry name" value="NAPA-TYPE SODIUM/HYDROGEN ANTIPORTER"/>
    <property type="match status" value="1"/>
</dbReference>
<dbReference type="InterPro" id="IPR038770">
    <property type="entry name" value="Na+/solute_symporter_sf"/>
</dbReference>
<evidence type="ECO:0000256" key="9">
    <source>
        <dbReference type="ARBA" id="ARBA00023201"/>
    </source>
</evidence>
<evidence type="ECO:0000256" key="3">
    <source>
        <dbReference type="ARBA" id="ARBA00022449"/>
    </source>
</evidence>
<keyword evidence="3" id="KW-0050">Antiport</keyword>
<name>A0A0V0QRU7_PSEPJ</name>
<feature type="transmembrane region" description="Helical" evidence="10">
    <location>
        <begin position="49"/>
        <end position="67"/>
    </location>
</feature>
<keyword evidence="5 10" id="KW-1133">Transmembrane helix</keyword>
<feature type="transmembrane region" description="Helical" evidence="10">
    <location>
        <begin position="106"/>
        <end position="126"/>
    </location>
</feature>
<evidence type="ECO:0000256" key="2">
    <source>
        <dbReference type="ARBA" id="ARBA00022448"/>
    </source>
</evidence>
<proteinExistence type="predicted"/>
<evidence type="ECO:0000259" key="11">
    <source>
        <dbReference type="Pfam" id="PF00999"/>
    </source>
</evidence>
<evidence type="ECO:0000313" key="12">
    <source>
        <dbReference type="EMBL" id="KRX05054.1"/>
    </source>
</evidence>
<dbReference type="GO" id="GO:1902600">
    <property type="term" value="P:proton transmembrane transport"/>
    <property type="evidence" value="ECO:0007669"/>
    <property type="project" value="InterPro"/>
</dbReference>
<evidence type="ECO:0000256" key="7">
    <source>
        <dbReference type="ARBA" id="ARBA00023065"/>
    </source>
</evidence>
<dbReference type="Gene3D" id="1.20.1530.20">
    <property type="match status" value="1"/>
</dbReference>
<accession>A0A0V0QRU7</accession>
<protein>
    <recommendedName>
        <fullName evidence="11">Cation/H+ exchanger transmembrane domain-containing protein</fullName>
    </recommendedName>
</protein>
<dbReference type="InParanoid" id="A0A0V0QRU7"/>
<keyword evidence="7" id="KW-0406">Ion transport</keyword>
<comment type="subcellular location">
    <subcellularLocation>
        <location evidence="1">Membrane</location>
        <topology evidence="1">Multi-pass membrane protein</topology>
    </subcellularLocation>
</comment>
<dbReference type="PANTHER" id="PTHR43562:SF3">
    <property type="entry name" value="SODIUM ION_PROTON EXCHANGER (EUROFUNG)"/>
    <property type="match status" value="1"/>
</dbReference>
<evidence type="ECO:0000256" key="1">
    <source>
        <dbReference type="ARBA" id="ARBA00004141"/>
    </source>
</evidence>
<dbReference type="OrthoDB" id="1288932at2759"/>
<keyword evidence="9" id="KW-0739">Sodium transport</keyword>
<dbReference type="GO" id="GO:0016020">
    <property type="term" value="C:membrane"/>
    <property type="evidence" value="ECO:0007669"/>
    <property type="project" value="UniProtKB-SubCell"/>
</dbReference>
<dbReference type="GO" id="GO:0015297">
    <property type="term" value="F:antiporter activity"/>
    <property type="evidence" value="ECO:0007669"/>
    <property type="project" value="UniProtKB-KW"/>
</dbReference>
<evidence type="ECO:0000256" key="6">
    <source>
        <dbReference type="ARBA" id="ARBA00023053"/>
    </source>
</evidence>
<reference evidence="12 13" key="1">
    <citation type="journal article" date="2015" name="Sci. Rep.">
        <title>Genome of the facultative scuticociliatosis pathogen Pseudocohnilembus persalinus provides insight into its virulence through horizontal gene transfer.</title>
        <authorList>
            <person name="Xiong J."/>
            <person name="Wang G."/>
            <person name="Cheng J."/>
            <person name="Tian M."/>
            <person name="Pan X."/>
            <person name="Warren A."/>
            <person name="Jiang C."/>
            <person name="Yuan D."/>
            <person name="Miao W."/>
        </authorList>
    </citation>
    <scope>NUCLEOTIDE SEQUENCE [LARGE SCALE GENOMIC DNA]</scope>
    <source>
        <strain evidence="12">36N120E</strain>
    </source>
</reference>
<comment type="caution">
    <text evidence="12">The sequence shown here is derived from an EMBL/GenBank/DDBJ whole genome shotgun (WGS) entry which is preliminary data.</text>
</comment>
<dbReference type="AlphaFoldDB" id="A0A0V0QRU7"/>
<keyword evidence="8 10" id="KW-0472">Membrane</keyword>
<keyword evidence="6" id="KW-0915">Sodium</keyword>
<keyword evidence="4 10" id="KW-0812">Transmembrane</keyword>
<gene>
    <name evidence="12" type="ORF">PPERSA_06688</name>
</gene>
<evidence type="ECO:0000256" key="10">
    <source>
        <dbReference type="SAM" id="Phobius"/>
    </source>
</evidence>